<comment type="caution">
    <text evidence="1">The sequence shown here is derived from an EMBL/GenBank/DDBJ whole genome shotgun (WGS) entry which is preliminary data.</text>
</comment>
<keyword evidence="2" id="KW-1185">Reference proteome</keyword>
<protein>
    <submittedName>
        <fullName evidence="1">Uncharacterized protein</fullName>
    </submittedName>
</protein>
<name>A0A7J6D7U8_9TELE</name>
<evidence type="ECO:0000313" key="2">
    <source>
        <dbReference type="Proteomes" id="UP000579812"/>
    </source>
</evidence>
<dbReference type="Proteomes" id="UP000579812">
    <property type="component" value="Unassembled WGS sequence"/>
</dbReference>
<accession>A0A7J6D7U8</accession>
<dbReference type="AlphaFoldDB" id="A0A7J6D7U8"/>
<proteinExistence type="predicted"/>
<evidence type="ECO:0000313" key="1">
    <source>
        <dbReference type="EMBL" id="KAF4115369.1"/>
    </source>
</evidence>
<sequence length="155" mass="17470">MLGEPAREVVEEFRDSKLQDRAPSRKLEKICTVIAHPFLGFLDEQQRKLTPGLCGRVCVKVNGVKAHRIQGPDVNLQSILICRSSGGHVLQGNNKTFVSLVLLCRFERLDKQFFNDSAESKALCGLQESTPEMFNTRTEELVLHLFARFCPLSLL</sequence>
<reference evidence="1 2" key="1">
    <citation type="submission" date="2020-04" db="EMBL/GenBank/DDBJ databases">
        <title>Chromosome-level genome assembly of a cyprinid fish Onychostoma macrolepis by integration of Nanopore Sequencing, Bionano and Hi-C technology.</title>
        <authorList>
            <person name="Wang D."/>
        </authorList>
    </citation>
    <scope>NUCLEOTIDE SEQUENCE [LARGE SCALE GENOMIC DNA]</scope>
    <source>
        <strain evidence="1">SWU-2019</strain>
        <tissue evidence="1">Muscle</tissue>
    </source>
</reference>
<dbReference type="EMBL" id="JAAMOB010000003">
    <property type="protein sequence ID" value="KAF4115369.1"/>
    <property type="molecule type" value="Genomic_DNA"/>
</dbReference>
<organism evidence="1 2">
    <name type="scientific">Onychostoma macrolepis</name>
    <dbReference type="NCBI Taxonomy" id="369639"/>
    <lineage>
        <taxon>Eukaryota</taxon>
        <taxon>Metazoa</taxon>
        <taxon>Chordata</taxon>
        <taxon>Craniata</taxon>
        <taxon>Vertebrata</taxon>
        <taxon>Euteleostomi</taxon>
        <taxon>Actinopterygii</taxon>
        <taxon>Neopterygii</taxon>
        <taxon>Teleostei</taxon>
        <taxon>Ostariophysi</taxon>
        <taxon>Cypriniformes</taxon>
        <taxon>Cyprinidae</taxon>
        <taxon>Acrossocheilinae</taxon>
        <taxon>Onychostoma</taxon>
    </lineage>
</organism>
<gene>
    <name evidence="1" type="ORF">G5714_002858</name>
</gene>